<comment type="caution">
    <text evidence="2">The sequence shown here is derived from an EMBL/GenBank/DDBJ whole genome shotgun (WGS) entry which is preliminary data.</text>
</comment>
<sequence>MKNYNFLPLQYRKKVRKHKKLKFRISIYILLIMIVGSGINALMNFENSKNLDKELHLYSEKEKIERKDNKNSKQEASINSLKRITPYIKDKSNLNLSNITIENRRILIRGYNSTENSAKEFIQKIEKDDQFKIKDLSYVKEKDRINLEVCLEG</sequence>
<keyword evidence="1" id="KW-1133">Transmembrane helix</keyword>
<keyword evidence="1" id="KW-0472">Membrane</keyword>
<dbReference type="EMBL" id="JAPQFJ010000030">
    <property type="protein sequence ID" value="MCY6960473.1"/>
    <property type="molecule type" value="Genomic_DNA"/>
</dbReference>
<keyword evidence="3" id="KW-1185">Reference proteome</keyword>
<accession>A0ABT4DE68</accession>
<evidence type="ECO:0000313" key="3">
    <source>
        <dbReference type="Proteomes" id="UP001144612"/>
    </source>
</evidence>
<gene>
    <name evidence="2" type="ORF">OW729_17885</name>
</gene>
<feature type="transmembrane region" description="Helical" evidence="1">
    <location>
        <begin position="21"/>
        <end position="43"/>
    </location>
</feature>
<protein>
    <recommendedName>
        <fullName evidence="4">PilN domain-containing protein</fullName>
    </recommendedName>
</protein>
<organism evidence="2 3">
    <name type="scientific">Clostridium brassicae</name>
    <dbReference type="NCBI Taxonomy" id="2999072"/>
    <lineage>
        <taxon>Bacteria</taxon>
        <taxon>Bacillati</taxon>
        <taxon>Bacillota</taxon>
        <taxon>Clostridia</taxon>
        <taxon>Eubacteriales</taxon>
        <taxon>Clostridiaceae</taxon>
        <taxon>Clostridium</taxon>
    </lineage>
</organism>
<evidence type="ECO:0008006" key="4">
    <source>
        <dbReference type="Google" id="ProtNLM"/>
    </source>
</evidence>
<name>A0ABT4DE68_9CLOT</name>
<evidence type="ECO:0000313" key="2">
    <source>
        <dbReference type="EMBL" id="MCY6960473.1"/>
    </source>
</evidence>
<dbReference type="RefSeq" id="WP_268062910.1">
    <property type="nucleotide sequence ID" value="NZ_JAPQFJ010000030.1"/>
</dbReference>
<keyword evidence="1" id="KW-0812">Transmembrane</keyword>
<reference evidence="2" key="1">
    <citation type="submission" date="2022-12" db="EMBL/GenBank/DDBJ databases">
        <title>Clostridium sp. nov., isolated from industrial wastewater.</title>
        <authorList>
            <person name="Jiayan W."/>
        </authorList>
    </citation>
    <scope>NUCLEOTIDE SEQUENCE</scope>
    <source>
        <strain evidence="2">ZC22-4</strain>
    </source>
</reference>
<evidence type="ECO:0000256" key="1">
    <source>
        <dbReference type="SAM" id="Phobius"/>
    </source>
</evidence>
<dbReference type="Proteomes" id="UP001144612">
    <property type="component" value="Unassembled WGS sequence"/>
</dbReference>
<proteinExistence type="predicted"/>